<keyword evidence="3 6" id="KW-0812">Transmembrane</keyword>
<feature type="transmembrane region" description="Helical" evidence="6">
    <location>
        <begin position="38"/>
        <end position="57"/>
    </location>
</feature>
<organism evidence="7 8">
    <name type="scientific">Leucobacter komagatae</name>
    <dbReference type="NCBI Taxonomy" id="55969"/>
    <lineage>
        <taxon>Bacteria</taxon>
        <taxon>Bacillati</taxon>
        <taxon>Actinomycetota</taxon>
        <taxon>Actinomycetes</taxon>
        <taxon>Micrococcales</taxon>
        <taxon>Microbacteriaceae</taxon>
        <taxon>Leucobacter</taxon>
    </lineage>
</organism>
<feature type="transmembrane region" description="Helical" evidence="6">
    <location>
        <begin position="310"/>
        <end position="334"/>
    </location>
</feature>
<dbReference type="InterPro" id="IPR043428">
    <property type="entry name" value="LivM-like"/>
</dbReference>
<dbReference type="Proteomes" id="UP000319094">
    <property type="component" value="Unassembled WGS sequence"/>
</dbReference>
<dbReference type="GO" id="GO:0015658">
    <property type="term" value="F:branched-chain amino acid transmembrane transporter activity"/>
    <property type="evidence" value="ECO:0007669"/>
    <property type="project" value="InterPro"/>
</dbReference>
<evidence type="ECO:0000313" key="7">
    <source>
        <dbReference type="EMBL" id="TQL43115.1"/>
    </source>
</evidence>
<feature type="transmembrane region" description="Helical" evidence="6">
    <location>
        <begin position="223"/>
        <end position="245"/>
    </location>
</feature>
<feature type="transmembrane region" description="Helical" evidence="6">
    <location>
        <begin position="96"/>
        <end position="118"/>
    </location>
</feature>
<keyword evidence="2" id="KW-1003">Cell membrane</keyword>
<protein>
    <submittedName>
        <fullName evidence="7">Amino acid/amide ABC transporter membrane protein 2 (HAAT family)</fullName>
    </submittedName>
</protein>
<dbReference type="GO" id="GO:0005886">
    <property type="term" value="C:plasma membrane"/>
    <property type="evidence" value="ECO:0007669"/>
    <property type="project" value="UniProtKB-SubCell"/>
</dbReference>
<proteinExistence type="predicted"/>
<sequence length="355" mass="35894">MTRFLPALRGHARIVALGAALTILAIGATFLLDPYRNFQFATIAAYFAVTAGLTLLVGQSGQLSLGHAALMATGGYGYALTANALAAAGLTGLARFLPAFAVAVVAAGALGLLLGLAAARLHGPYLAGITLALVVAVPAVATTFKALGGDQGLPSPYQGVPGALQTLIAAEQWHAWVAILTAGAVVTWLAILRGGPFGLRMRAVRDDETAARLNGVPAGRVKVSAFTVSAVAAGAGGAVLCFITQSVSPGAYTLSFSLLLVVAAVLGGLGSIGGAAIGSFLVVMLPWLITTATSQLPLSADMTQRLTGNLPVLIFGALLTVTILVRPSGIVGLIPRFPQGPREGLRSALRSPSTE</sequence>
<dbReference type="CDD" id="cd06581">
    <property type="entry name" value="TM_PBP1_LivM_like"/>
    <property type="match status" value="1"/>
</dbReference>
<evidence type="ECO:0000256" key="2">
    <source>
        <dbReference type="ARBA" id="ARBA00022475"/>
    </source>
</evidence>
<keyword evidence="8" id="KW-1185">Reference proteome</keyword>
<gene>
    <name evidence="7" type="ORF">FB468_1130</name>
</gene>
<dbReference type="PANTHER" id="PTHR30482">
    <property type="entry name" value="HIGH-AFFINITY BRANCHED-CHAIN AMINO ACID TRANSPORT SYSTEM PERMEASE"/>
    <property type="match status" value="1"/>
</dbReference>
<accession>A0A542Y4X3</accession>
<evidence type="ECO:0000256" key="5">
    <source>
        <dbReference type="ARBA" id="ARBA00023136"/>
    </source>
</evidence>
<evidence type="ECO:0000313" key="8">
    <source>
        <dbReference type="Proteomes" id="UP000319094"/>
    </source>
</evidence>
<dbReference type="RefSeq" id="WP_141886474.1">
    <property type="nucleotide sequence ID" value="NZ_BAAAUY010000012.1"/>
</dbReference>
<dbReference type="AlphaFoldDB" id="A0A542Y4X3"/>
<feature type="transmembrane region" description="Helical" evidence="6">
    <location>
        <begin position="12"/>
        <end position="32"/>
    </location>
</feature>
<comment type="subcellular location">
    <subcellularLocation>
        <location evidence="1">Cell membrane</location>
        <topology evidence="1">Multi-pass membrane protein</topology>
    </subcellularLocation>
</comment>
<comment type="caution">
    <text evidence="7">The sequence shown here is derived from an EMBL/GenBank/DDBJ whole genome shotgun (WGS) entry which is preliminary data.</text>
</comment>
<keyword evidence="4 6" id="KW-1133">Transmembrane helix</keyword>
<dbReference type="InterPro" id="IPR001851">
    <property type="entry name" value="ABC_transp_permease"/>
</dbReference>
<feature type="transmembrane region" description="Helical" evidence="6">
    <location>
        <begin position="173"/>
        <end position="192"/>
    </location>
</feature>
<feature type="transmembrane region" description="Helical" evidence="6">
    <location>
        <begin position="69"/>
        <end position="90"/>
    </location>
</feature>
<dbReference type="EMBL" id="VFON01000001">
    <property type="protein sequence ID" value="TQL43115.1"/>
    <property type="molecule type" value="Genomic_DNA"/>
</dbReference>
<reference evidence="7 8" key="1">
    <citation type="submission" date="2019-06" db="EMBL/GenBank/DDBJ databases">
        <title>Sequencing the genomes of 1000 actinobacteria strains.</title>
        <authorList>
            <person name="Klenk H.-P."/>
        </authorList>
    </citation>
    <scope>NUCLEOTIDE SEQUENCE [LARGE SCALE GENOMIC DNA]</scope>
    <source>
        <strain evidence="7 8">DSM 8803</strain>
    </source>
</reference>
<dbReference type="PANTHER" id="PTHR30482:SF10">
    <property type="entry name" value="HIGH-AFFINITY BRANCHED-CHAIN AMINO ACID TRANSPORT PROTEIN BRAE"/>
    <property type="match status" value="1"/>
</dbReference>
<feature type="transmembrane region" description="Helical" evidence="6">
    <location>
        <begin position="125"/>
        <end position="147"/>
    </location>
</feature>
<evidence type="ECO:0000256" key="3">
    <source>
        <dbReference type="ARBA" id="ARBA00022692"/>
    </source>
</evidence>
<name>A0A542Y4X3_9MICO</name>
<evidence type="ECO:0000256" key="4">
    <source>
        <dbReference type="ARBA" id="ARBA00022989"/>
    </source>
</evidence>
<evidence type="ECO:0000256" key="6">
    <source>
        <dbReference type="SAM" id="Phobius"/>
    </source>
</evidence>
<evidence type="ECO:0000256" key="1">
    <source>
        <dbReference type="ARBA" id="ARBA00004651"/>
    </source>
</evidence>
<dbReference type="Pfam" id="PF02653">
    <property type="entry name" value="BPD_transp_2"/>
    <property type="match status" value="1"/>
</dbReference>
<keyword evidence="5 6" id="KW-0472">Membrane</keyword>
<dbReference type="OrthoDB" id="9814461at2"/>